<keyword evidence="1" id="KW-0175">Coiled coil</keyword>
<keyword evidence="2" id="KW-0472">Membrane</keyword>
<evidence type="ECO:0000313" key="3">
    <source>
        <dbReference type="EMBL" id="MFD2760171.1"/>
    </source>
</evidence>
<gene>
    <name evidence="3" type="ORF">ACFSUO_04185</name>
</gene>
<evidence type="ECO:0000256" key="1">
    <source>
        <dbReference type="SAM" id="Coils"/>
    </source>
</evidence>
<keyword evidence="4" id="KW-1185">Reference proteome</keyword>
<proteinExistence type="predicted"/>
<accession>A0ABW5V2F8</accession>
<protein>
    <recommendedName>
        <fullName evidence="5">SigE-dependent sporulation protein</fullName>
    </recommendedName>
</protein>
<reference evidence="4" key="1">
    <citation type="journal article" date="2019" name="Int. J. Syst. Evol. Microbiol.">
        <title>The Global Catalogue of Microorganisms (GCM) 10K type strain sequencing project: providing services to taxonomists for standard genome sequencing and annotation.</title>
        <authorList>
            <consortium name="The Broad Institute Genomics Platform"/>
            <consortium name="The Broad Institute Genome Sequencing Center for Infectious Disease"/>
            <person name="Wu L."/>
            <person name="Ma J."/>
        </authorList>
    </citation>
    <scope>NUCLEOTIDE SEQUENCE [LARGE SCALE GENOMIC DNA]</scope>
    <source>
        <strain evidence="4">TISTR 1535</strain>
    </source>
</reference>
<dbReference type="RefSeq" id="WP_382391392.1">
    <property type="nucleotide sequence ID" value="NZ_JBHUNA010000007.1"/>
</dbReference>
<dbReference type="EMBL" id="JBHUNA010000007">
    <property type="protein sequence ID" value="MFD2760171.1"/>
    <property type="molecule type" value="Genomic_DNA"/>
</dbReference>
<sequence>MDLFFYITVIISLSLLYYGYVKKKDNELKEKEIALEEKKVELEMKKLDHNKEYQEQGEKEREV</sequence>
<dbReference type="Proteomes" id="UP001597502">
    <property type="component" value="Unassembled WGS sequence"/>
</dbReference>
<keyword evidence="2" id="KW-0812">Transmembrane</keyword>
<comment type="caution">
    <text evidence="3">The sequence shown here is derived from an EMBL/GenBank/DDBJ whole genome shotgun (WGS) entry which is preliminary data.</text>
</comment>
<name>A0ABW5V2F8_9BACI</name>
<evidence type="ECO:0000313" key="4">
    <source>
        <dbReference type="Proteomes" id="UP001597502"/>
    </source>
</evidence>
<evidence type="ECO:0008006" key="5">
    <source>
        <dbReference type="Google" id="ProtNLM"/>
    </source>
</evidence>
<organism evidence="3 4">
    <name type="scientific">Lentibacillus juripiscarius</name>
    <dbReference type="NCBI Taxonomy" id="257446"/>
    <lineage>
        <taxon>Bacteria</taxon>
        <taxon>Bacillati</taxon>
        <taxon>Bacillota</taxon>
        <taxon>Bacilli</taxon>
        <taxon>Bacillales</taxon>
        <taxon>Bacillaceae</taxon>
        <taxon>Lentibacillus</taxon>
    </lineage>
</organism>
<keyword evidence="2" id="KW-1133">Transmembrane helix</keyword>
<feature type="coiled-coil region" evidence="1">
    <location>
        <begin position="21"/>
        <end position="48"/>
    </location>
</feature>
<feature type="transmembrane region" description="Helical" evidence="2">
    <location>
        <begin position="6"/>
        <end position="21"/>
    </location>
</feature>
<evidence type="ECO:0000256" key="2">
    <source>
        <dbReference type="SAM" id="Phobius"/>
    </source>
</evidence>